<name>A0A835Z7N6_9STRA</name>
<evidence type="ECO:0000259" key="1">
    <source>
        <dbReference type="PROSITE" id="PS50280"/>
    </source>
</evidence>
<sequence>MSNVPYTSVVQAITGTLQNTKDKCGRSTLELQVALNRSFSLPPNACPVRLADSPVHGKGVFTSCAINKGSVATMYPMDAFLNPPFETVNSKVRGDWRVKPMTLTHTMVLANDTTYLYSGRDVWCMGDPTLVADCGFLGHMINDRVSLIPGRQDDNARKLMREIVYNSIAESMCNITPCEFKFDDTVIYVCMVATRDISAGEELFMPYGRAYWNSIAGSNGEEMGY</sequence>
<reference evidence="2" key="1">
    <citation type="submission" date="2021-02" db="EMBL/GenBank/DDBJ databases">
        <title>First Annotated Genome of the Yellow-green Alga Tribonema minus.</title>
        <authorList>
            <person name="Mahan K.M."/>
        </authorList>
    </citation>
    <scope>NUCLEOTIDE SEQUENCE</scope>
    <source>
        <strain evidence="2">UTEX B ZZ1240</strain>
    </source>
</reference>
<proteinExistence type="predicted"/>
<dbReference type="OrthoDB" id="3180714at2759"/>
<gene>
    <name evidence="2" type="ORF">JKP88DRAFT_253339</name>
</gene>
<dbReference type="PROSITE" id="PS50280">
    <property type="entry name" value="SET"/>
    <property type="match status" value="1"/>
</dbReference>
<dbReference type="Gene3D" id="2.170.270.10">
    <property type="entry name" value="SET domain"/>
    <property type="match status" value="1"/>
</dbReference>
<accession>A0A835Z7N6</accession>
<dbReference type="SUPFAM" id="SSF82199">
    <property type="entry name" value="SET domain"/>
    <property type="match status" value="1"/>
</dbReference>
<organism evidence="2 3">
    <name type="scientific">Tribonema minus</name>
    <dbReference type="NCBI Taxonomy" id="303371"/>
    <lineage>
        <taxon>Eukaryota</taxon>
        <taxon>Sar</taxon>
        <taxon>Stramenopiles</taxon>
        <taxon>Ochrophyta</taxon>
        <taxon>PX clade</taxon>
        <taxon>Xanthophyceae</taxon>
        <taxon>Tribonematales</taxon>
        <taxon>Tribonemataceae</taxon>
        <taxon>Tribonema</taxon>
    </lineage>
</organism>
<evidence type="ECO:0000313" key="3">
    <source>
        <dbReference type="Proteomes" id="UP000664859"/>
    </source>
</evidence>
<dbReference type="InterPro" id="IPR001214">
    <property type="entry name" value="SET_dom"/>
</dbReference>
<dbReference type="AlphaFoldDB" id="A0A835Z7N6"/>
<dbReference type="EMBL" id="JAFCMP010000065">
    <property type="protein sequence ID" value="KAG5188721.1"/>
    <property type="molecule type" value="Genomic_DNA"/>
</dbReference>
<evidence type="ECO:0000313" key="2">
    <source>
        <dbReference type="EMBL" id="KAG5188721.1"/>
    </source>
</evidence>
<dbReference type="InterPro" id="IPR046341">
    <property type="entry name" value="SET_dom_sf"/>
</dbReference>
<comment type="caution">
    <text evidence="2">The sequence shown here is derived from an EMBL/GenBank/DDBJ whole genome shotgun (WGS) entry which is preliminary data.</text>
</comment>
<keyword evidence="3" id="KW-1185">Reference proteome</keyword>
<dbReference type="Proteomes" id="UP000664859">
    <property type="component" value="Unassembled WGS sequence"/>
</dbReference>
<protein>
    <recommendedName>
        <fullName evidence="1">SET domain-containing protein</fullName>
    </recommendedName>
</protein>
<feature type="domain" description="SET" evidence="1">
    <location>
        <begin position="46"/>
        <end position="208"/>
    </location>
</feature>
<dbReference type="Pfam" id="PF00856">
    <property type="entry name" value="SET"/>
    <property type="match status" value="1"/>
</dbReference>